<dbReference type="InterPro" id="IPR002078">
    <property type="entry name" value="Sigma_54_int"/>
</dbReference>
<dbReference type="CDD" id="cd00156">
    <property type="entry name" value="REC"/>
    <property type="match status" value="1"/>
</dbReference>
<dbReference type="SMART" id="SM00382">
    <property type="entry name" value="AAA"/>
    <property type="match status" value="1"/>
</dbReference>
<gene>
    <name evidence="6" type="ORF">K4G66_29715</name>
</gene>
<proteinExistence type="predicted"/>
<dbReference type="Gene3D" id="1.10.10.60">
    <property type="entry name" value="Homeodomain-like"/>
    <property type="match status" value="1"/>
</dbReference>
<dbReference type="Gene3D" id="1.10.8.60">
    <property type="match status" value="1"/>
</dbReference>
<keyword evidence="2" id="KW-0067">ATP-binding</keyword>
<feature type="domain" description="Response regulatory" evidence="5">
    <location>
        <begin position="8"/>
        <end position="122"/>
    </location>
</feature>
<dbReference type="PROSITE" id="PS50045">
    <property type="entry name" value="SIGMA54_INTERACT_4"/>
    <property type="match status" value="1"/>
</dbReference>
<reference evidence="6" key="1">
    <citation type="journal article" date="2023" name="Comput. Struct. Biotechnol. J.">
        <title>Discovery of a novel marine Bacteroidetes with a rich repertoire of carbohydrate-active enzymes.</title>
        <authorList>
            <person name="Chen B."/>
            <person name="Liu G."/>
            <person name="Chen Q."/>
            <person name="Wang H."/>
            <person name="Liu L."/>
            <person name="Tang K."/>
        </authorList>
    </citation>
    <scope>NUCLEOTIDE SEQUENCE</scope>
    <source>
        <strain evidence="6">TK19036</strain>
    </source>
</reference>
<dbReference type="GO" id="GO:0005524">
    <property type="term" value="F:ATP binding"/>
    <property type="evidence" value="ECO:0007669"/>
    <property type="project" value="UniProtKB-KW"/>
</dbReference>
<feature type="modified residue" description="4-aspartylphosphate" evidence="3">
    <location>
        <position position="57"/>
    </location>
</feature>
<dbReference type="InterPro" id="IPR009057">
    <property type="entry name" value="Homeodomain-like_sf"/>
</dbReference>
<dbReference type="InterPro" id="IPR011006">
    <property type="entry name" value="CheY-like_superfamily"/>
</dbReference>
<dbReference type="SUPFAM" id="SSF52172">
    <property type="entry name" value="CheY-like"/>
    <property type="match status" value="1"/>
</dbReference>
<keyword evidence="3" id="KW-0597">Phosphoprotein</keyword>
<dbReference type="InterPro" id="IPR001789">
    <property type="entry name" value="Sig_transdc_resp-reg_receiver"/>
</dbReference>
<dbReference type="SUPFAM" id="SSF46689">
    <property type="entry name" value="Homeodomain-like"/>
    <property type="match status" value="1"/>
</dbReference>
<evidence type="ECO:0000313" key="6">
    <source>
        <dbReference type="EMBL" id="WKN36543.1"/>
    </source>
</evidence>
<dbReference type="PANTHER" id="PTHR32071">
    <property type="entry name" value="TRANSCRIPTIONAL REGULATORY PROTEIN"/>
    <property type="match status" value="1"/>
</dbReference>
<evidence type="ECO:0000256" key="3">
    <source>
        <dbReference type="PROSITE-ProRule" id="PRU00169"/>
    </source>
</evidence>
<dbReference type="FunFam" id="3.40.50.300:FF:000006">
    <property type="entry name" value="DNA-binding transcriptional regulator NtrC"/>
    <property type="match status" value="1"/>
</dbReference>
<accession>A0AA49GN94</accession>
<dbReference type="InterPro" id="IPR027417">
    <property type="entry name" value="P-loop_NTPase"/>
</dbReference>
<dbReference type="InterPro" id="IPR003593">
    <property type="entry name" value="AAA+_ATPase"/>
</dbReference>
<dbReference type="EMBL" id="CP120682">
    <property type="protein sequence ID" value="WKN36543.1"/>
    <property type="molecule type" value="Genomic_DNA"/>
</dbReference>
<dbReference type="Pfam" id="PF00158">
    <property type="entry name" value="Sigma54_activat"/>
    <property type="match status" value="1"/>
</dbReference>
<name>A0AA49GN94_9BACT</name>
<dbReference type="GO" id="GO:0000160">
    <property type="term" value="P:phosphorelay signal transduction system"/>
    <property type="evidence" value="ECO:0007669"/>
    <property type="project" value="InterPro"/>
</dbReference>
<keyword evidence="1" id="KW-0547">Nucleotide-binding</keyword>
<dbReference type="SUPFAM" id="SSF52540">
    <property type="entry name" value="P-loop containing nucleoside triphosphate hydrolases"/>
    <property type="match status" value="1"/>
</dbReference>
<evidence type="ECO:0000259" key="4">
    <source>
        <dbReference type="PROSITE" id="PS50045"/>
    </source>
</evidence>
<dbReference type="AlphaFoldDB" id="A0AA49GN94"/>
<dbReference type="GO" id="GO:0006355">
    <property type="term" value="P:regulation of DNA-templated transcription"/>
    <property type="evidence" value="ECO:0007669"/>
    <property type="project" value="InterPro"/>
</dbReference>
<dbReference type="PROSITE" id="PS50110">
    <property type="entry name" value="RESPONSE_REGULATORY"/>
    <property type="match status" value="1"/>
</dbReference>
<evidence type="ECO:0000256" key="2">
    <source>
        <dbReference type="ARBA" id="ARBA00022840"/>
    </source>
</evidence>
<dbReference type="Gene3D" id="3.40.50.2300">
    <property type="match status" value="1"/>
</dbReference>
<organism evidence="6">
    <name type="scientific">Roseihalotalea indica</name>
    <dbReference type="NCBI Taxonomy" id="2867963"/>
    <lineage>
        <taxon>Bacteria</taxon>
        <taxon>Pseudomonadati</taxon>
        <taxon>Bacteroidota</taxon>
        <taxon>Cytophagia</taxon>
        <taxon>Cytophagales</taxon>
        <taxon>Catalimonadaceae</taxon>
        <taxon>Roseihalotalea</taxon>
    </lineage>
</organism>
<dbReference type="Pfam" id="PF25601">
    <property type="entry name" value="AAA_lid_14"/>
    <property type="match status" value="1"/>
</dbReference>
<dbReference type="Pfam" id="PF00072">
    <property type="entry name" value="Response_reg"/>
    <property type="match status" value="1"/>
</dbReference>
<dbReference type="Gene3D" id="3.40.50.300">
    <property type="entry name" value="P-loop containing nucleotide triphosphate hydrolases"/>
    <property type="match status" value="1"/>
</dbReference>
<dbReference type="InterPro" id="IPR025943">
    <property type="entry name" value="Sigma_54_int_dom_ATP-bd_2"/>
</dbReference>
<dbReference type="InterPro" id="IPR058031">
    <property type="entry name" value="AAA_lid_NorR"/>
</dbReference>
<sequence>MLEEESVKIYAVEDDPTYRRFLEYVFGLNPDFEFQLFSNGQDCLDHLHHKPSIVTVDYSLPDMSGQELLEKIKAFDSNIFVIVISGQEDVSTAVQLLKLGAFDYITKDQDTKNRLLHSINNARKNLSLVNEIVQLKQEVSQKYEFSKSIIGNSPAMKRVFNMLEKAVKTNITVSITGETGTGKEVVAKAIHYNSDRKHKAFVAVNIAAIPKDLIESELFGYEKGAFTGAAARRIGKFEEAQGGTIFLDEIGEMEPNLQAKLLRVLQEREVIRIGGNQVTKLDVRVLVATHRDLTEEVKRGNFREDLYYRLLGLPIQLPPLRERGNDIILLAKFLLSQFCKENNMPGVVFSKAAQEKLLKYHFPGNVRELKSIIELAAVMAEEQQIEPDDIHFNSIMKEENFIMEELTLREYTFRIILHFLKKYDNNVLLVAKKLDIGKSTIYRYLKEIEESTSREVNSEAYESA</sequence>
<protein>
    <submittedName>
        <fullName evidence="6">Sigma-54 dependent transcriptional regulator</fullName>
    </submittedName>
</protein>
<dbReference type="CDD" id="cd00009">
    <property type="entry name" value="AAA"/>
    <property type="match status" value="1"/>
</dbReference>
<evidence type="ECO:0000256" key="1">
    <source>
        <dbReference type="ARBA" id="ARBA00022741"/>
    </source>
</evidence>
<evidence type="ECO:0000259" key="5">
    <source>
        <dbReference type="PROSITE" id="PS50110"/>
    </source>
</evidence>
<dbReference type="SMART" id="SM00448">
    <property type="entry name" value="REC"/>
    <property type="match status" value="1"/>
</dbReference>
<reference evidence="6" key="2">
    <citation type="journal article" date="2024" name="Antonie Van Leeuwenhoek">
        <title>Roseihalotalea indica gen. nov., sp. nov., a halophilic Bacteroidetes from mesopelagic Southwest Indian Ocean with higher carbohydrate metabolic potential.</title>
        <authorList>
            <person name="Chen B."/>
            <person name="Zhang M."/>
            <person name="Lin D."/>
            <person name="Ye J."/>
            <person name="Tang K."/>
        </authorList>
    </citation>
    <scope>NUCLEOTIDE SEQUENCE</scope>
    <source>
        <strain evidence="6">TK19036</strain>
    </source>
</reference>
<dbReference type="PROSITE" id="PS00676">
    <property type="entry name" value="SIGMA54_INTERACT_2"/>
    <property type="match status" value="1"/>
</dbReference>
<feature type="domain" description="Sigma-54 factor interaction" evidence="4">
    <location>
        <begin position="149"/>
        <end position="378"/>
    </location>
</feature>